<evidence type="ECO:0000313" key="3">
    <source>
        <dbReference type="EMBL" id="TDX83079.1"/>
    </source>
</evidence>
<dbReference type="Proteomes" id="UP000295313">
    <property type="component" value="Unassembled WGS sequence"/>
</dbReference>
<feature type="modified residue" description="4-aspartylphosphate" evidence="1">
    <location>
        <position position="59"/>
    </location>
</feature>
<dbReference type="SUPFAM" id="SSF52172">
    <property type="entry name" value="CheY-like"/>
    <property type="match status" value="1"/>
</dbReference>
<comment type="caution">
    <text evidence="3">The sequence shown here is derived from an EMBL/GenBank/DDBJ whole genome shotgun (WGS) entry which is preliminary data.</text>
</comment>
<gene>
    <name evidence="3" type="ORF">B0I22_3141</name>
</gene>
<dbReference type="EMBL" id="SOEO01000003">
    <property type="protein sequence ID" value="TDX83079.1"/>
    <property type="molecule type" value="Genomic_DNA"/>
</dbReference>
<evidence type="ECO:0000313" key="4">
    <source>
        <dbReference type="Proteomes" id="UP000295313"/>
    </source>
</evidence>
<protein>
    <submittedName>
        <fullName evidence="3">DNA-binding NarL/FixJ family response regulator</fullName>
    </submittedName>
</protein>
<dbReference type="InterPro" id="IPR011006">
    <property type="entry name" value="CheY-like_superfamily"/>
</dbReference>
<dbReference type="OrthoDB" id="659223at2"/>
<sequence length="219" mass="25215">MFKKILIAEDYESSNISVQKALEDLRVPHPSFVSYCDDALSRVKMALVENNPYELLITDLSFEEDHREQKIKNGKELINAIKAIQPEIKVVVFSVNKKQSIIDELFQEQQINAYVRKAREDVKDLKRAVKAVYNNEKHLTYDLKGIEKNAFEFTTYDTLLISYISQGILVKEIPTLLKELDIKPNGMSSVEKRLRDIKISLEVSSNEQLVAFCKDFGII</sequence>
<organism evidence="3 4">
    <name type="scientific">Epilithonimonas xixisoli</name>
    <dbReference type="NCBI Taxonomy" id="1476462"/>
    <lineage>
        <taxon>Bacteria</taxon>
        <taxon>Pseudomonadati</taxon>
        <taxon>Bacteroidota</taxon>
        <taxon>Flavobacteriia</taxon>
        <taxon>Flavobacteriales</taxon>
        <taxon>Weeksellaceae</taxon>
        <taxon>Chryseobacterium group</taxon>
        <taxon>Epilithonimonas</taxon>
    </lineage>
</organism>
<dbReference type="Gene3D" id="3.40.50.2300">
    <property type="match status" value="1"/>
</dbReference>
<proteinExistence type="predicted"/>
<dbReference type="InterPro" id="IPR001789">
    <property type="entry name" value="Sig_transdc_resp-reg_receiver"/>
</dbReference>
<dbReference type="RefSeq" id="WP_133946109.1">
    <property type="nucleotide sequence ID" value="NZ_SOEO01000003.1"/>
</dbReference>
<accession>A0A4R8IDC2</accession>
<keyword evidence="4" id="KW-1185">Reference proteome</keyword>
<dbReference type="PROSITE" id="PS50110">
    <property type="entry name" value="RESPONSE_REGULATORY"/>
    <property type="match status" value="1"/>
</dbReference>
<reference evidence="3 4" key="1">
    <citation type="submission" date="2019-03" db="EMBL/GenBank/DDBJ databases">
        <title>Genomic Encyclopedia of Type Strains, Phase III (KMG-III): the genomes of soil and plant-associated and newly described type strains.</title>
        <authorList>
            <person name="Whitman W."/>
        </authorList>
    </citation>
    <scope>NUCLEOTIDE SEQUENCE [LARGE SCALE GENOMIC DNA]</scope>
    <source>
        <strain evidence="3 4">CGMCC 1.12802</strain>
    </source>
</reference>
<evidence type="ECO:0000256" key="1">
    <source>
        <dbReference type="PROSITE-ProRule" id="PRU00169"/>
    </source>
</evidence>
<name>A0A4R8IDC2_9FLAO</name>
<dbReference type="AlphaFoldDB" id="A0A4R8IDC2"/>
<dbReference type="GO" id="GO:0003677">
    <property type="term" value="F:DNA binding"/>
    <property type="evidence" value="ECO:0007669"/>
    <property type="project" value="UniProtKB-KW"/>
</dbReference>
<evidence type="ECO:0000259" key="2">
    <source>
        <dbReference type="PROSITE" id="PS50110"/>
    </source>
</evidence>
<dbReference type="GO" id="GO:0000160">
    <property type="term" value="P:phosphorelay signal transduction system"/>
    <property type="evidence" value="ECO:0007669"/>
    <property type="project" value="InterPro"/>
</dbReference>
<keyword evidence="3" id="KW-0238">DNA-binding</keyword>
<keyword evidence="1" id="KW-0597">Phosphoprotein</keyword>
<feature type="domain" description="Response regulatory" evidence="2">
    <location>
        <begin position="4"/>
        <end position="132"/>
    </location>
</feature>